<keyword evidence="3" id="KW-0862">Zinc</keyword>
<evidence type="ECO:0000256" key="3">
    <source>
        <dbReference type="ARBA" id="ARBA00022833"/>
    </source>
</evidence>
<proteinExistence type="predicted"/>
<evidence type="ECO:0000256" key="1">
    <source>
        <dbReference type="ARBA" id="ARBA00022723"/>
    </source>
</evidence>
<evidence type="ECO:0000313" key="6">
    <source>
        <dbReference type="EMBL" id="KAF5684465.1"/>
    </source>
</evidence>
<feature type="domain" description="RING-type" evidence="5">
    <location>
        <begin position="168"/>
        <end position="220"/>
    </location>
</feature>
<dbReference type="EMBL" id="JAAOAK010000179">
    <property type="protein sequence ID" value="KAF5684465.1"/>
    <property type="molecule type" value="Genomic_DNA"/>
</dbReference>
<dbReference type="PROSITE" id="PS50089">
    <property type="entry name" value="ZF_RING_2"/>
    <property type="match status" value="1"/>
</dbReference>
<comment type="caution">
    <text evidence="6">The sequence shown here is derived from an EMBL/GenBank/DDBJ whole genome shotgun (WGS) entry which is preliminary data.</text>
</comment>
<dbReference type="SUPFAM" id="SSF57850">
    <property type="entry name" value="RING/U-box"/>
    <property type="match status" value="1"/>
</dbReference>
<evidence type="ECO:0000256" key="4">
    <source>
        <dbReference type="PROSITE-ProRule" id="PRU00175"/>
    </source>
</evidence>
<dbReference type="InterPro" id="IPR001841">
    <property type="entry name" value="Znf_RING"/>
</dbReference>
<evidence type="ECO:0000256" key="2">
    <source>
        <dbReference type="ARBA" id="ARBA00022771"/>
    </source>
</evidence>
<keyword evidence="7" id="KW-1185">Reference proteome</keyword>
<keyword evidence="1" id="KW-0479">Metal-binding</keyword>
<evidence type="ECO:0000313" key="7">
    <source>
        <dbReference type="Proteomes" id="UP000562682"/>
    </source>
</evidence>
<dbReference type="Pfam" id="PF14634">
    <property type="entry name" value="zf-RING_5"/>
    <property type="match status" value="1"/>
</dbReference>
<protein>
    <recommendedName>
        <fullName evidence="5">RING-type domain-containing protein</fullName>
    </recommendedName>
</protein>
<dbReference type="SMART" id="SM00184">
    <property type="entry name" value="RING"/>
    <property type="match status" value="1"/>
</dbReference>
<dbReference type="InterPro" id="IPR017907">
    <property type="entry name" value="Znf_RING_CS"/>
</dbReference>
<keyword evidence="2 4" id="KW-0863">Zinc-finger</keyword>
<gene>
    <name evidence="6" type="ORF">FDENT_6696</name>
</gene>
<name>A0A8H5UB11_9HYPO</name>
<dbReference type="Proteomes" id="UP000562682">
    <property type="component" value="Unassembled WGS sequence"/>
</dbReference>
<organism evidence="6 7">
    <name type="scientific">Fusarium denticulatum</name>
    <dbReference type="NCBI Taxonomy" id="48507"/>
    <lineage>
        <taxon>Eukaryota</taxon>
        <taxon>Fungi</taxon>
        <taxon>Dikarya</taxon>
        <taxon>Ascomycota</taxon>
        <taxon>Pezizomycotina</taxon>
        <taxon>Sordariomycetes</taxon>
        <taxon>Hypocreomycetidae</taxon>
        <taxon>Hypocreales</taxon>
        <taxon>Nectriaceae</taxon>
        <taxon>Fusarium</taxon>
        <taxon>Fusarium fujikuroi species complex</taxon>
    </lineage>
</organism>
<dbReference type="InterPro" id="IPR013083">
    <property type="entry name" value="Znf_RING/FYVE/PHD"/>
</dbReference>
<accession>A0A8H5UB11</accession>
<reference evidence="6 7" key="1">
    <citation type="submission" date="2020-05" db="EMBL/GenBank/DDBJ databases">
        <title>Identification and distribution of gene clusters putatively required for synthesis of sphingolipid metabolism inhibitors in phylogenetically diverse species of the filamentous fungus Fusarium.</title>
        <authorList>
            <person name="Kim H.-S."/>
            <person name="Busman M."/>
            <person name="Brown D.W."/>
            <person name="Divon H."/>
            <person name="Uhlig S."/>
            <person name="Proctor R.H."/>
        </authorList>
    </citation>
    <scope>NUCLEOTIDE SEQUENCE [LARGE SCALE GENOMIC DNA]</scope>
    <source>
        <strain evidence="6 7">NRRL 25311</strain>
    </source>
</reference>
<dbReference type="PROSITE" id="PS00518">
    <property type="entry name" value="ZF_RING_1"/>
    <property type="match status" value="1"/>
</dbReference>
<dbReference type="Gene3D" id="3.30.40.10">
    <property type="entry name" value="Zinc/RING finger domain, C3HC4 (zinc finger)"/>
    <property type="match status" value="1"/>
</dbReference>
<evidence type="ECO:0000259" key="5">
    <source>
        <dbReference type="PROSITE" id="PS50089"/>
    </source>
</evidence>
<sequence>MVFDLDPKLSRRPKWTPFAITSDKRSVLATCVFRLDFGPVSGSHSSSGSGKDEGITLVESMFKFDFCSVPLSQQVRDLFNSFFSSFLQELRGYLLYILGHSPKRILPKATNSCGLIPEYFPKEFPYTSTYYQPQTPCNMPNQEHFWPNLKAFAENNRVANLETLGLECVVCTDSFHYRGPSDDGTQPPRRPRVLPCGHILCARCLLAYYDTGDSRCPICRTELIHDCGHAHTGMPLPLILVNMDKLPPILTQGGGMPRGCGPCGILGLQKLFERELRNSPDIPEELRGEYLGIGITLYNTDEYFSREVTGPVLEIETPTSIKHMISEILDYAVRSQRRNQVWLEADFSSMKIRVLHFKPELLSQVEEALAEQETAPHDDN</sequence>
<dbReference type="AlphaFoldDB" id="A0A8H5UB11"/>
<dbReference type="GO" id="GO:0008270">
    <property type="term" value="F:zinc ion binding"/>
    <property type="evidence" value="ECO:0007669"/>
    <property type="project" value="UniProtKB-KW"/>
</dbReference>